<proteinExistence type="predicted"/>
<dbReference type="EMBL" id="BAABME010010704">
    <property type="protein sequence ID" value="GAA0181192.1"/>
    <property type="molecule type" value="Genomic_DNA"/>
</dbReference>
<organism evidence="1 2">
    <name type="scientific">Lithospermum erythrorhizon</name>
    <name type="common">Purple gromwell</name>
    <name type="synonym">Lithospermum officinale var. erythrorhizon</name>
    <dbReference type="NCBI Taxonomy" id="34254"/>
    <lineage>
        <taxon>Eukaryota</taxon>
        <taxon>Viridiplantae</taxon>
        <taxon>Streptophyta</taxon>
        <taxon>Embryophyta</taxon>
        <taxon>Tracheophyta</taxon>
        <taxon>Spermatophyta</taxon>
        <taxon>Magnoliopsida</taxon>
        <taxon>eudicotyledons</taxon>
        <taxon>Gunneridae</taxon>
        <taxon>Pentapetalae</taxon>
        <taxon>asterids</taxon>
        <taxon>lamiids</taxon>
        <taxon>Boraginales</taxon>
        <taxon>Boraginaceae</taxon>
        <taxon>Boraginoideae</taxon>
        <taxon>Lithospermeae</taxon>
        <taxon>Lithospermum</taxon>
    </lineage>
</organism>
<evidence type="ECO:0000313" key="1">
    <source>
        <dbReference type="EMBL" id="GAA0181192.1"/>
    </source>
</evidence>
<evidence type="ECO:0000313" key="2">
    <source>
        <dbReference type="Proteomes" id="UP001454036"/>
    </source>
</evidence>
<comment type="caution">
    <text evidence="1">The sequence shown here is derived from an EMBL/GenBank/DDBJ whole genome shotgun (WGS) entry which is preliminary data.</text>
</comment>
<accession>A0AAV3RNQ4</accession>
<reference evidence="1 2" key="1">
    <citation type="submission" date="2024-01" db="EMBL/GenBank/DDBJ databases">
        <title>The complete chloroplast genome sequence of Lithospermum erythrorhizon: insights into the phylogenetic relationship among Boraginaceae species and the maternal lineages of purple gromwells.</title>
        <authorList>
            <person name="Okada T."/>
            <person name="Watanabe K."/>
        </authorList>
    </citation>
    <scope>NUCLEOTIDE SEQUENCE [LARGE SCALE GENOMIC DNA]</scope>
</reference>
<sequence>MLTEFFKMNREPHLIRCYLYHEFPELFVWNGQQKVLVERVRNNKVIGRIYTASPYQGELFFERILLNHMRGFTSFEDLLVVDDELCAKFKEAVERRGMLEPDDYVRHTLIEASRVRMDLHFDIYLYLY</sequence>
<dbReference type="Proteomes" id="UP001454036">
    <property type="component" value="Unassembled WGS sequence"/>
</dbReference>
<keyword evidence="2" id="KW-1185">Reference proteome</keyword>
<dbReference type="AlphaFoldDB" id="A0AAV3RNQ4"/>
<protein>
    <submittedName>
        <fullName evidence="1">Uncharacterized protein</fullName>
    </submittedName>
</protein>
<gene>
    <name evidence="1" type="ORF">LIER_30213</name>
</gene>
<name>A0AAV3RNQ4_LITER</name>